<keyword evidence="1" id="KW-1133">Transmembrane helix</keyword>
<proteinExistence type="predicted"/>
<dbReference type="RefSeq" id="WP_344313920.1">
    <property type="nucleotide sequence ID" value="NZ_BAAANY010000030.1"/>
</dbReference>
<comment type="caution">
    <text evidence="2">The sequence shown here is derived from an EMBL/GenBank/DDBJ whole genome shotgun (WGS) entry which is preliminary data.</text>
</comment>
<keyword evidence="1" id="KW-0472">Membrane</keyword>
<reference evidence="2 3" key="1">
    <citation type="journal article" date="2019" name="Int. J. Syst. Evol. Microbiol.">
        <title>The Global Catalogue of Microorganisms (GCM) 10K type strain sequencing project: providing services to taxonomists for standard genome sequencing and annotation.</title>
        <authorList>
            <consortium name="The Broad Institute Genomics Platform"/>
            <consortium name="The Broad Institute Genome Sequencing Center for Infectious Disease"/>
            <person name="Wu L."/>
            <person name="Ma J."/>
        </authorList>
    </citation>
    <scope>NUCLEOTIDE SEQUENCE [LARGE SCALE GENOMIC DNA]</scope>
    <source>
        <strain evidence="2 3">JCM 14718</strain>
    </source>
</reference>
<evidence type="ECO:0000313" key="3">
    <source>
        <dbReference type="Proteomes" id="UP001500618"/>
    </source>
</evidence>
<accession>A0ABN2IIK1</accession>
<gene>
    <name evidence="2" type="ORF">GCM10009765_63510</name>
</gene>
<keyword evidence="3" id="KW-1185">Reference proteome</keyword>
<dbReference type="EMBL" id="BAAANY010000030">
    <property type="protein sequence ID" value="GAA1705503.1"/>
    <property type="molecule type" value="Genomic_DNA"/>
</dbReference>
<sequence length="65" mass="6377">MTSPSMSRSLLVIIAVLIGLIVALIAGILSSKDGASPAAASIRGAVAFAGTVTLMLLILNALGAL</sequence>
<keyword evidence="1" id="KW-0812">Transmembrane</keyword>
<feature type="transmembrane region" description="Helical" evidence="1">
    <location>
        <begin position="40"/>
        <end position="62"/>
    </location>
</feature>
<evidence type="ECO:0000256" key="1">
    <source>
        <dbReference type="SAM" id="Phobius"/>
    </source>
</evidence>
<name>A0ABN2IIK1_9ACTN</name>
<dbReference type="Proteomes" id="UP001500618">
    <property type="component" value="Unassembled WGS sequence"/>
</dbReference>
<protein>
    <submittedName>
        <fullName evidence="2">Uncharacterized protein</fullName>
    </submittedName>
</protein>
<organism evidence="2 3">
    <name type="scientific">Fodinicola feengrottensis</name>
    <dbReference type="NCBI Taxonomy" id="435914"/>
    <lineage>
        <taxon>Bacteria</taxon>
        <taxon>Bacillati</taxon>
        <taxon>Actinomycetota</taxon>
        <taxon>Actinomycetes</taxon>
        <taxon>Mycobacteriales</taxon>
        <taxon>Fodinicola</taxon>
    </lineage>
</organism>
<evidence type="ECO:0000313" key="2">
    <source>
        <dbReference type="EMBL" id="GAA1705503.1"/>
    </source>
</evidence>